<dbReference type="AlphaFoldDB" id="A0A0F9PSK6"/>
<keyword evidence="1" id="KW-0175">Coiled coil</keyword>
<comment type="caution">
    <text evidence="2">The sequence shown here is derived from an EMBL/GenBank/DDBJ whole genome shotgun (WGS) entry which is preliminary data.</text>
</comment>
<evidence type="ECO:0000256" key="1">
    <source>
        <dbReference type="SAM" id="Coils"/>
    </source>
</evidence>
<protein>
    <submittedName>
        <fullName evidence="2">Uncharacterized protein</fullName>
    </submittedName>
</protein>
<organism evidence="2">
    <name type="scientific">marine sediment metagenome</name>
    <dbReference type="NCBI Taxonomy" id="412755"/>
    <lineage>
        <taxon>unclassified sequences</taxon>
        <taxon>metagenomes</taxon>
        <taxon>ecological metagenomes</taxon>
    </lineage>
</organism>
<feature type="coiled-coil region" evidence="1">
    <location>
        <begin position="47"/>
        <end position="74"/>
    </location>
</feature>
<gene>
    <name evidence="2" type="ORF">LCGC14_0862270</name>
</gene>
<name>A0A0F9PSK6_9ZZZZ</name>
<sequence length="88" mass="10141">MGLSMGDLLLDSERKVLSAFEAILAEDYEETRKANRKFFIDVLKACKASEERLLARFSEQLDGLERRLELLENPDKLCSLEDMREISS</sequence>
<proteinExistence type="predicted"/>
<evidence type="ECO:0000313" key="2">
    <source>
        <dbReference type="EMBL" id="KKN27687.1"/>
    </source>
</evidence>
<dbReference type="EMBL" id="LAZR01002618">
    <property type="protein sequence ID" value="KKN27687.1"/>
    <property type="molecule type" value="Genomic_DNA"/>
</dbReference>
<reference evidence="2" key="1">
    <citation type="journal article" date="2015" name="Nature">
        <title>Complex archaea that bridge the gap between prokaryotes and eukaryotes.</title>
        <authorList>
            <person name="Spang A."/>
            <person name="Saw J.H."/>
            <person name="Jorgensen S.L."/>
            <person name="Zaremba-Niedzwiedzka K."/>
            <person name="Martijn J."/>
            <person name="Lind A.E."/>
            <person name="van Eijk R."/>
            <person name="Schleper C."/>
            <person name="Guy L."/>
            <person name="Ettema T.J."/>
        </authorList>
    </citation>
    <scope>NUCLEOTIDE SEQUENCE</scope>
</reference>
<accession>A0A0F9PSK6</accession>